<dbReference type="SUPFAM" id="SSF49899">
    <property type="entry name" value="Concanavalin A-like lectins/glucanases"/>
    <property type="match status" value="4"/>
</dbReference>
<feature type="domain" description="Laminin G" evidence="5">
    <location>
        <begin position="713"/>
        <end position="879"/>
    </location>
</feature>
<keyword evidence="2" id="KW-0245">EGF-like domain</keyword>
<dbReference type="EMBL" id="CAJFCW020000004">
    <property type="protein sequence ID" value="CAG9111401.1"/>
    <property type="molecule type" value="Genomic_DNA"/>
</dbReference>
<proteinExistence type="predicted"/>
<comment type="caution">
    <text evidence="7">The sequence shown here is derived from an EMBL/GenBank/DDBJ whole genome shotgun (WGS) entry which is preliminary data.</text>
</comment>
<keyword evidence="3" id="KW-1133">Transmembrane helix</keyword>
<reference evidence="7" key="1">
    <citation type="submission" date="2020-09" db="EMBL/GenBank/DDBJ databases">
        <authorList>
            <person name="Kikuchi T."/>
        </authorList>
    </citation>
    <scope>NUCLEOTIDE SEQUENCE</scope>
    <source>
        <strain evidence="7">SH1</strain>
    </source>
</reference>
<dbReference type="InterPro" id="IPR001791">
    <property type="entry name" value="Laminin_G"/>
</dbReference>
<dbReference type="InterPro" id="IPR050372">
    <property type="entry name" value="Neurexin-related_CASP"/>
</dbReference>
<feature type="transmembrane region" description="Helical" evidence="3">
    <location>
        <begin position="1110"/>
        <end position="1136"/>
    </location>
</feature>
<keyword evidence="8" id="KW-1185">Reference proteome</keyword>
<dbReference type="CDD" id="cd00110">
    <property type="entry name" value="LamG"/>
    <property type="match status" value="2"/>
</dbReference>
<accession>A0A811KQE7</accession>
<dbReference type="AlphaFoldDB" id="A0A811KQE7"/>
<dbReference type="OrthoDB" id="26719at2759"/>
<name>A0A811KQE7_9BILA</name>
<dbReference type="Proteomes" id="UP000614601">
    <property type="component" value="Unassembled WGS sequence"/>
</dbReference>
<dbReference type="PROSITE" id="PS00022">
    <property type="entry name" value="EGF_1"/>
    <property type="match status" value="1"/>
</dbReference>
<protein>
    <submittedName>
        <fullName evidence="7">Uncharacterized protein</fullName>
    </submittedName>
</protein>
<keyword evidence="1 2" id="KW-1015">Disulfide bond</keyword>
<evidence type="ECO:0000259" key="6">
    <source>
        <dbReference type="PROSITE" id="PS50026"/>
    </source>
</evidence>
<dbReference type="InterPro" id="IPR000742">
    <property type="entry name" value="EGF"/>
</dbReference>
<feature type="domain" description="Laminin G" evidence="5">
    <location>
        <begin position="130"/>
        <end position="294"/>
    </location>
</feature>
<dbReference type="PANTHER" id="PTHR15036:SF49">
    <property type="entry name" value="AXOTACTIN"/>
    <property type="match status" value="1"/>
</dbReference>
<feature type="chain" id="PRO_5036408382" evidence="4">
    <location>
        <begin position="23"/>
        <end position="1173"/>
    </location>
</feature>
<evidence type="ECO:0000313" key="7">
    <source>
        <dbReference type="EMBL" id="CAD5218704.1"/>
    </source>
</evidence>
<evidence type="ECO:0000256" key="1">
    <source>
        <dbReference type="ARBA" id="ARBA00023157"/>
    </source>
</evidence>
<feature type="domain" description="EGF-like" evidence="6">
    <location>
        <begin position="448"/>
        <end position="485"/>
    </location>
</feature>
<evidence type="ECO:0000256" key="4">
    <source>
        <dbReference type="SAM" id="SignalP"/>
    </source>
</evidence>
<evidence type="ECO:0000259" key="5">
    <source>
        <dbReference type="PROSITE" id="PS50025"/>
    </source>
</evidence>
<dbReference type="GO" id="GO:0016020">
    <property type="term" value="C:membrane"/>
    <property type="evidence" value="ECO:0007669"/>
    <property type="project" value="UniProtKB-SubCell"/>
</dbReference>
<dbReference type="PROSITE" id="PS50025">
    <property type="entry name" value="LAM_G_DOMAIN"/>
    <property type="match status" value="2"/>
</dbReference>
<sequence length="1173" mass="131581">MSRYKPLLFAFQAITFCSFVVCEPSTECFDQQYTNHIADFRALHTIQRIAVVAPLSAFYVHTELTDGVEQVVRRENGEPLIVYSSISSASIDWQSLNVMARAVRVVPVFDDKDNISPVIIVTACPYHTRPVYLDAQPFAVDAYRVGLVSMYENELSVIFRTFEDGIFFFSMADQGDMLVAQLVSGRVECLFDFGSLSRASITGGRALNDGEWHELRWTHQFDSVQLFIDGVLVNSTVPSGLYRKLDFNFQVEVGGRPEDQYSAEIETSFHGCLAKVMLNNVDLLAMAPKTARDCLMPKPQILSIRSGSVQIPYSFLPFALEFRILAGPTALLSILDSMNGTLLELRVDEHRHLILEADSKQVKQLSTPAVDVTDGSWHALSVKLRGGRLDVDVDGYTVLWLEGSLVRKIGLKMTSFRISAAGCFRSATVDLKSAAIVMGDIIRDTCGYTDKCLPNPCENNGKCLQVDLDKFKCECTPQYTGTYCHTSLLPRSCEDHYFRRKAVSSGFPSLFGKPRPHYSGPIVNITIDLDGGGPLKPLRVLCSHFNDHSQSESTVLEHNVIQGVYVTGPTEPGAIRRSLDYGVDGEELDRFIDGFDSCKQFMRFECQGGAKLMSYGQERRPSTWYATRNGQHGLQWADAPPFSRMCSCALNSTCSHNKMCNCDSGRDGIDEGYNTHSQLLPIMQLYVGGTQQSSSVNISVGPLRCQRRQVYETVTFIDRNQNVVGTQSFGLATVFDIYLQVRFSHSQMTIFTWESANGERWYQLFVRDGKVVGQIVNAGRSHEIVSDISINDNEWHTIYWEADPQTTKLVVDRNEKTISAFFILPDTFTFILGSRTGRGNAGYAGQIRGLYLCGKEIHMAQLVRKLTPMGVQIGDTGYCRMNRCANGATCVEYYDNYKCNCSLTPFNGEHCDQEVGMWIPTGSELQIPWQHPAQVATCYRINIQTAIANVSLMRARALFAESSFNMSIDVNGHLNVRIFDGFFYTKNITDKKVIISDDKTKDIDFCATRQHFNLSVNSEQLFSLEGNFTFFINLNQWRLIGSNFTGCISRLQIGNSFPLKNPNKSRMKYQGKIKFGSCPFDPLQYQPVEELEEKPSEIHISSVIKNQQKLLIITPAIGIVTALVLAGLLCLVICYIRSKPDGVYKTNENVVPYSTKSVEPLVHEHPYSKEYFC</sequence>
<comment type="caution">
    <text evidence="2">Lacks conserved residue(s) required for the propagation of feature annotation.</text>
</comment>
<keyword evidence="3" id="KW-0472">Membrane</keyword>
<feature type="domain" description="EGF-like" evidence="6">
    <location>
        <begin position="875"/>
        <end position="912"/>
    </location>
</feature>
<dbReference type="Gene3D" id="2.10.25.10">
    <property type="entry name" value="Laminin"/>
    <property type="match status" value="2"/>
</dbReference>
<organism evidence="7 8">
    <name type="scientific">Bursaphelenchus okinawaensis</name>
    <dbReference type="NCBI Taxonomy" id="465554"/>
    <lineage>
        <taxon>Eukaryota</taxon>
        <taxon>Metazoa</taxon>
        <taxon>Ecdysozoa</taxon>
        <taxon>Nematoda</taxon>
        <taxon>Chromadorea</taxon>
        <taxon>Rhabditida</taxon>
        <taxon>Tylenchina</taxon>
        <taxon>Tylenchomorpha</taxon>
        <taxon>Aphelenchoidea</taxon>
        <taxon>Aphelenchoididae</taxon>
        <taxon>Bursaphelenchus</taxon>
    </lineage>
</organism>
<dbReference type="SMART" id="SM00282">
    <property type="entry name" value="LamG"/>
    <property type="match status" value="2"/>
</dbReference>
<evidence type="ECO:0000313" key="8">
    <source>
        <dbReference type="Proteomes" id="UP000614601"/>
    </source>
</evidence>
<keyword evidence="3" id="KW-0812">Transmembrane</keyword>
<gene>
    <name evidence="7" type="ORF">BOKJ2_LOCUS7914</name>
</gene>
<dbReference type="Proteomes" id="UP000783686">
    <property type="component" value="Unassembled WGS sequence"/>
</dbReference>
<dbReference type="EMBL" id="CAJFDH010000004">
    <property type="protein sequence ID" value="CAD5218704.1"/>
    <property type="molecule type" value="Genomic_DNA"/>
</dbReference>
<keyword evidence="4" id="KW-0732">Signal</keyword>
<dbReference type="SMART" id="SM00181">
    <property type="entry name" value="EGF"/>
    <property type="match status" value="2"/>
</dbReference>
<dbReference type="Pfam" id="PF00008">
    <property type="entry name" value="EGF"/>
    <property type="match status" value="1"/>
</dbReference>
<dbReference type="PANTHER" id="PTHR15036">
    <property type="entry name" value="PIKACHURIN-LIKE PROTEIN"/>
    <property type="match status" value="1"/>
</dbReference>
<dbReference type="Gene3D" id="2.60.120.200">
    <property type="match status" value="4"/>
</dbReference>
<feature type="signal peptide" evidence="4">
    <location>
        <begin position="1"/>
        <end position="22"/>
    </location>
</feature>
<dbReference type="Pfam" id="PF02210">
    <property type="entry name" value="Laminin_G_2"/>
    <property type="match status" value="2"/>
</dbReference>
<feature type="disulfide bond" evidence="2">
    <location>
        <begin position="475"/>
        <end position="484"/>
    </location>
</feature>
<evidence type="ECO:0000256" key="3">
    <source>
        <dbReference type="SAM" id="Phobius"/>
    </source>
</evidence>
<evidence type="ECO:0000256" key="2">
    <source>
        <dbReference type="PROSITE-ProRule" id="PRU00076"/>
    </source>
</evidence>
<dbReference type="PROSITE" id="PS50026">
    <property type="entry name" value="EGF_3"/>
    <property type="match status" value="2"/>
</dbReference>
<dbReference type="InterPro" id="IPR013320">
    <property type="entry name" value="ConA-like_dom_sf"/>
</dbReference>
<dbReference type="CDD" id="cd00054">
    <property type="entry name" value="EGF_CA"/>
    <property type="match status" value="2"/>
</dbReference>